<name>A0A150WL67_BDEBC</name>
<feature type="chain" id="PRO_5007573141" description="Outer membrane protein beta-barrel domain-containing protein" evidence="1">
    <location>
        <begin position="18"/>
        <end position="210"/>
    </location>
</feature>
<evidence type="ECO:0008006" key="4">
    <source>
        <dbReference type="Google" id="ProtNLM"/>
    </source>
</evidence>
<feature type="signal peptide" evidence="1">
    <location>
        <begin position="1"/>
        <end position="17"/>
    </location>
</feature>
<dbReference type="AlphaFoldDB" id="A0A150WL67"/>
<dbReference type="EMBL" id="LUKE01000002">
    <property type="protein sequence ID" value="KYG64684.1"/>
    <property type="molecule type" value="Genomic_DNA"/>
</dbReference>
<keyword evidence="3" id="KW-1185">Reference proteome</keyword>
<evidence type="ECO:0000313" key="3">
    <source>
        <dbReference type="Proteomes" id="UP000075320"/>
    </source>
</evidence>
<proteinExistence type="predicted"/>
<sequence length="210" mass="24130">MFLCKMILIFLSSFSYAQVSPSTPEAPSVKAPLKGKPKISRFAKGRWELGLNYVHWNEDMQLYQGPNSANGYANYVGWGLSLEYNWTRLRWQWGVGINIEAGEAGATGFQDVAFEDGVGRTWYGGGFQGFMHYRINRVFMIGPGVQYRLRKIDWEPGDQSILVEAANDQLIAPELSLRFQVAPKFSFVQTWTALDFDRSSFWRWSLHYIF</sequence>
<evidence type="ECO:0000313" key="2">
    <source>
        <dbReference type="EMBL" id="KYG64684.1"/>
    </source>
</evidence>
<evidence type="ECO:0000256" key="1">
    <source>
        <dbReference type="SAM" id="SignalP"/>
    </source>
</evidence>
<gene>
    <name evidence="2" type="ORF">AZI86_10760</name>
</gene>
<keyword evidence="1" id="KW-0732">Signal</keyword>
<dbReference type="Proteomes" id="UP000075320">
    <property type="component" value="Unassembled WGS sequence"/>
</dbReference>
<reference evidence="2 3" key="1">
    <citation type="submission" date="2016-03" db="EMBL/GenBank/DDBJ databases">
        <authorList>
            <person name="Ploux O."/>
        </authorList>
    </citation>
    <scope>NUCLEOTIDE SEQUENCE [LARGE SCALE GENOMIC DNA]</scope>
    <source>
        <strain evidence="2 3">R0</strain>
    </source>
</reference>
<organism evidence="2 3">
    <name type="scientific">Bdellovibrio bacteriovorus</name>
    <dbReference type="NCBI Taxonomy" id="959"/>
    <lineage>
        <taxon>Bacteria</taxon>
        <taxon>Pseudomonadati</taxon>
        <taxon>Bdellovibrionota</taxon>
        <taxon>Bdellovibrionia</taxon>
        <taxon>Bdellovibrionales</taxon>
        <taxon>Pseudobdellovibrionaceae</taxon>
        <taxon>Bdellovibrio</taxon>
    </lineage>
</organism>
<protein>
    <recommendedName>
        <fullName evidence="4">Outer membrane protein beta-barrel domain-containing protein</fullName>
    </recommendedName>
</protein>
<accession>A0A150WL67</accession>
<dbReference type="RefSeq" id="WP_061835195.1">
    <property type="nucleotide sequence ID" value="NZ_LUKE01000002.1"/>
</dbReference>
<comment type="caution">
    <text evidence="2">The sequence shown here is derived from an EMBL/GenBank/DDBJ whole genome shotgun (WGS) entry which is preliminary data.</text>
</comment>